<dbReference type="AlphaFoldDB" id="A0AAV5UA37"/>
<feature type="non-terminal residue" evidence="2">
    <location>
        <position position="72"/>
    </location>
</feature>
<name>A0AAV5UA37_9BILA</name>
<keyword evidence="3" id="KW-1185">Reference proteome</keyword>
<comment type="caution">
    <text evidence="2">The sequence shown here is derived from an EMBL/GenBank/DDBJ whole genome shotgun (WGS) entry which is preliminary data.</text>
</comment>
<feature type="region of interest" description="Disordered" evidence="1">
    <location>
        <begin position="1"/>
        <end position="25"/>
    </location>
</feature>
<protein>
    <recommendedName>
        <fullName evidence="4">Ribosomal protein</fullName>
    </recommendedName>
</protein>
<gene>
    <name evidence="2" type="ORF">PENTCL1PPCAC_25841</name>
</gene>
<evidence type="ECO:0000256" key="1">
    <source>
        <dbReference type="SAM" id="MobiDB-lite"/>
    </source>
</evidence>
<accession>A0AAV5UA37</accession>
<evidence type="ECO:0008006" key="4">
    <source>
        <dbReference type="Google" id="ProtNLM"/>
    </source>
</evidence>
<dbReference type="EMBL" id="BTSX01000006">
    <property type="protein sequence ID" value="GMT03667.1"/>
    <property type="molecule type" value="Genomic_DNA"/>
</dbReference>
<organism evidence="2 3">
    <name type="scientific">Pristionchus entomophagus</name>
    <dbReference type="NCBI Taxonomy" id="358040"/>
    <lineage>
        <taxon>Eukaryota</taxon>
        <taxon>Metazoa</taxon>
        <taxon>Ecdysozoa</taxon>
        <taxon>Nematoda</taxon>
        <taxon>Chromadorea</taxon>
        <taxon>Rhabditida</taxon>
        <taxon>Rhabditina</taxon>
        <taxon>Diplogasteromorpha</taxon>
        <taxon>Diplogasteroidea</taxon>
        <taxon>Neodiplogasteridae</taxon>
        <taxon>Pristionchus</taxon>
    </lineage>
</organism>
<proteinExistence type="predicted"/>
<evidence type="ECO:0000313" key="3">
    <source>
        <dbReference type="Proteomes" id="UP001432027"/>
    </source>
</evidence>
<sequence>MSHAALITGPRSALVSSSTTGFPRAIKPLTTKSQNISVKANRANSKSKNNRDDIGYFKSISLLHMFFLLKNV</sequence>
<dbReference type="Proteomes" id="UP001432027">
    <property type="component" value="Unassembled WGS sequence"/>
</dbReference>
<reference evidence="2" key="1">
    <citation type="submission" date="2023-10" db="EMBL/GenBank/DDBJ databases">
        <title>Genome assembly of Pristionchus species.</title>
        <authorList>
            <person name="Yoshida K."/>
            <person name="Sommer R.J."/>
        </authorList>
    </citation>
    <scope>NUCLEOTIDE SEQUENCE</scope>
    <source>
        <strain evidence="2">RS0144</strain>
    </source>
</reference>
<evidence type="ECO:0000313" key="2">
    <source>
        <dbReference type="EMBL" id="GMT03667.1"/>
    </source>
</evidence>